<dbReference type="InterPro" id="IPR045260">
    <property type="entry name" value="Sec12-like"/>
</dbReference>
<keyword evidence="7" id="KW-0931">ER-Golgi transport</keyword>
<dbReference type="PANTHER" id="PTHR23284">
    <property type="entry name" value="PROLACTIN REGULATORY ELEMENT BINDING PROTEIN"/>
    <property type="match status" value="1"/>
</dbReference>
<dbReference type="GO" id="GO:0006888">
    <property type="term" value="P:endoplasmic reticulum to Golgi vesicle-mediated transport"/>
    <property type="evidence" value="ECO:0007669"/>
    <property type="project" value="TreeGrafter"/>
</dbReference>
<protein>
    <recommendedName>
        <fullName evidence="14">Prolactin regulatory element-binding protein</fullName>
    </recommendedName>
</protein>
<keyword evidence="6" id="KW-0256">Endoplasmic reticulum</keyword>
<dbReference type="EMBL" id="CAJHUC010000745">
    <property type="protein sequence ID" value="CAD7698033.1"/>
    <property type="molecule type" value="Genomic_DNA"/>
</dbReference>
<evidence type="ECO:0000256" key="9">
    <source>
        <dbReference type="ARBA" id="ARBA00022989"/>
    </source>
</evidence>
<evidence type="ECO:0000256" key="10">
    <source>
        <dbReference type="ARBA" id="ARBA00023136"/>
    </source>
</evidence>
<evidence type="ECO:0008006" key="14">
    <source>
        <dbReference type="Google" id="ProtNLM"/>
    </source>
</evidence>
<dbReference type="Gene3D" id="2.130.10.10">
    <property type="entry name" value="YVTN repeat-like/Quinoprotein amine dehydrogenase"/>
    <property type="match status" value="1"/>
</dbReference>
<dbReference type="AlphaFoldDB" id="A0A8S1IWI1"/>
<gene>
    <name evidence="12" type="ORF">OSTQU699_LOCUS3394</name>
</gene>
<evidence type="ECO:0000313" key="12">
    <source>
        <dbReference type="EMBL" id="CAD7698033.1"/>
    </source>
</evidence>
<dbReference type="SMART" id="SM00320">
    <property type="entry name" value="WD40"/>
    <property type="match status" value="3"/>
</dbReference>
<dbReference type="InterPro" id="IPR036322">
    <property type="entry name" value="WD40_repeat_dom_sf"/>
</dbReference>
<proteinExistence type="predicted"/>
<evidence type="ECO:0000256" key="11">
    <source>
        <dbReference type="SAM" id="Phobius"/>
    </source>
</evidence>
<feature type="transmembrane region" description="Helical" evidence="11">
    <location>
        <begin position="352"/>
        <end position="369"/>
    </location>
</feature>
<comment type="caution">
    <text evidence="12">The sequence shown here is derived from an EMBL/GenBank/DDBJ whole genome shotgun (WGS) entry which is preliminary data.</text>
</comment>
<dbReference type="GO" id="GO:0005789">
    <property type="term" value="C:endoplasmic reticulum membrane"/>
    <property type="evidence" value="ECO:0007669"/>
    <property type="project" value="UniProtKB-SubCell"/>
</dbReference>
<evidence type="ECO:0000256" key="2">
    <source>
        <dbReference type="ARBA" id="ARBA00022448"/>
    </source>
</evidence>
<keyword evidence="5" id="KW-0677">Repeat</keyword>
<evidence type="ECO:0000256" key="3">
    <source>
        <dbReference type="ARBA" id="ARBA00022574"/>
    </source>
</evidence>
<comment type="subcellular location">
    <subcellularLocation>
        <location evidence="1">Endoplasmic reticulum membrane</location>
        <topology evidence="1">Single-pass membrane protein</topology>
    </subcellularLocation>
</comment>
<keyword evidence="2" id="KW-0813">Transport</keyword>
<organism evidence="12 13">
    <name type="scientific">Ostreobium quekettii</name>
    <dbReference type="NCBI Taxonomy" id="121088"/>
    <lineage>
        <taxon>Eukaryota</taxon>
        <taxon>Viridiplantae</taxon>
        <taxon>Chlorophyta</taxon>
        <taxon>core chlorophytes</taxon>
        <taxon>Ulvophyceae</taxon>
        <taxon>TCBD clade</taxon>
        <taxon>Bryopsidales</taxon>
        <taxon>Ostreobineae</taxon>
        <taxon>Ostreobiaceae</taxon>
        <taxon>Ostreobium</taxon>
    </lineage>
</organism>
<keyword evidence="4 11" id="KW-0812">Transmembrane</keyword>
<evidence type="ECO:0000256" key="8">
    <source>
        <dbReference type="ARBA" id="ARBA00022927"/>
    </source>
</evidence>
<dbReference type="PANTHER" id="PTHR23284:SF0">
    <property type="entry name" value="PROLACTIN REGULATORY ELEMENT-BINDING PROTEIN"/>
    <property type="match status" value="1"/>
</dbReference>
<dbReference type="InterPro" id="IPR001680">
    <property type="entry name" value="WD40_rpt"/>
</dbReference>
<reference evidence="12" key="1">
    <citation type="submission" date="2020-12" db="EMBL/GenBank/DDBJ databases">
        <authorList>
            <person name="Iha C."/>
        </authorList>
    </citation>
    <scope>NUCLEOTIDE SEQUENCE</scope>
</reference>
<dbReference type="Pfam" id="PF00400">
    <property type="entry name" value="WD40"/>
    <property type="match status" value="1"/>
</dbReference>
<evidence type="ECO:0000256" key="7">
    <source>
        <dbReference type="ARBA" id="ARBA00022892"/>
    </source>
</evidence>
<sequence length="385" mass="41983">MPGASFKYGMPLLCAAWPPGDALCIGGGGGATSSGITNRLVFAEFKDGDLSDQQDELKFDKDKLPLRCALHPTTNNLLVALGHGGMKLIKWEFESDKREASKKQVQDVDAFSQLEEVSCMAFSKDGKLLCAGFERGSFVVWEWPEMKQRARCREDAEDFSSLKDIDIYCDGDACTLATTTENGRCEIWDVGSKKLGTWLDKLKAGLKAPRFGHCKFSSPGLGPRVLYTTANSGLGAHICAWRVSSCQDAVMVRKAKIFSEPCSAFSISDNGSMLAAGCSNGTVAVYASASLLPLRLVPNAHMIFVTGITFKQPSREAGHKTDDCGVLSISADASARVTLVKPMNDVLLRLSIYWPFALLLILMLVYVAYQLSRQQPLLPEDKQEL</sequence>
<keyword evidence="8" id="KW-0653">Protein transport</keyword>
<keyword evidence="13" id="KW-1185">Reference proteome</keyword>
<evidence type="ECO:0000256" key="5">
    <source>
        <dbReference type="ARBA" id="ARBA00022737"/>
    </source>
</evidence>
<keyword evidence="10 11" id="KW-0472">Membrane</keyword>
<dbReference type="SUPFAM" id="SSF50978">
    <property type="entry name" value="WD40 repeat-like"/>
    <property type="match status" value="1"/>
</dbReference>
<evidence type="ECO:0000256" key="4">
    <source>
        <dbReference type="ARBA" id="ARBA00022692"/>
    </source>
</evidence>
<dbReference type="GO" id="GO:0015031">
    <property type="term" value="P:protein transport"/>
    <property type="evidence" value="ECO:0007669"/>
    <property type="project" value="UniProtKB-KW"/>
</dbReference>
<evidence type="ECO:0000256" key="1">
    <source>
        <dbReference type="ARBA" id="ARBA00004389"/>
    </source>
</evidence>
<keyword evidence="9 11" id="KW-1133">Transmembrane helix</keyword>
<dbReference type="GO" id="GO:0003400">
    <property type="term" value="P:regulation of COPII vesicle coating"/>
    <property type="evidence" value="ECO:0007669"/>
    <property type="project" value="TreeGrafter"/>
</dbReference>
<accession>A0A8S1IWI1</accession>
<keyword evidence="3" id="KW-0853">WD repeat</keyword>
<dbReference type="OrthoDB" id="2013972at2759"/>
<dbReference type="InterPro" id="IPR015943">
    <property type="entry name" value="WD40/YVTN_repeat-like_dom_sf"/>
</dbReference>
<dbReference type="GO" id="GO:0005085">
    <property type="term" value="F:guanyl-nucleotide exchange factor activity"/>
    <property type="evidence" value="ECO:0007669"/>
    <property type="project" value="InterPro"/>
</dbReference>
<dbReference type="Proteomes" id="UP000708148">
    <property type="component" value="Unassembled WGS sequence"/>
</dbReference>
<evidence type="ECO:0000313" key="13">
    <source>
        <dbReference type="Proteomes" id="UP000708148"/>
    </source>
</evidence>
<evidence type="ECO:0000256" key="6">
    <source>
        <dbReference type="ARBA" id="ARBA00022824"/>
    </source>
</evidence>
<name>A0A8S1IWI1_9CHLO</name>